<evidence type="ECO:0000313" key="3">
    <source>
        <dbReference type="Proteomes" id="UP000008983"/>
    </source>
</evidence>
<dbReference type="InterPro" id="IPR029676">
    <property type="entry name" value="CFAP221"/>
</dbReference>
<gene>
    <name evidence="2" type="ORF">IMG5_117990</name>
</gene>
<keyword evidence="3" id="KW-1185">Reference proteome</keyword>
<evidence type="ECO:0000256" key="1">
    <source>
        <dbReference type="SAM" id="MobiDB-lite"/>
    </source>
</evidence>
<reference evidence="2 3" key="1">
    <citation type="submission" date="2011-07" db="EMBL/GenBank/DDBJ databases">
        <authorList>
            <person name="Coyne R."/>
            <person name="Brami D."/>
            <person name="Johnson J."/>
            <person name="Hostetler J."/>
            <person name="Hannick L."/>
            <person name="Clark T."/>
            <person name="Cassidy-Hanley D."/>
            <person name="Inman J."/>
        </authorList>
    </citation>
    <scope>NUCLEOTIDE SEQUENCE [LARGE SCALE GENOMIC DNA]</scope>
    <source>
        <strain evidence="2 3">G5</strain>
    </source>
</reference>
<dbReference type="OMA" id="TENMGND"/>
<name>G0QUM8_ICHMU</name>
<dbReference type="GO" id="GO:0003341">
    <property type="term" value="P:cilium movement"/>
    <property type="evidence" value="ECO:0007669"/>
    <property type="project" value="InterPro"/>
</dbReference>
<dbReference type="PANTHER" id="PTHR46500:SF1">
    <property type="entry name" value="CILIA- AND FLAGELLA-ASSOCIATED PROTEIN 221"/>
    <property type="match status" value="1"/>
</dbReference>
<sequence>MKEIQPLQIPNILLKKNMFQNKDTFESKCIVFFYLNKKYLIKNKVDFIKFKGNQFIQVDPPILKFIGFDINKINSLKLKVINKAEVSQRIHVLPLDSDSFDFKMNKKGLVAPGMSEEITIILKPEEHKYYFTTLRINSQTENILVPIHAYPVIDRENIRNLFPRLIDFGVIEIGESRTIINFLECKIPINFEFEFEFLKENTEMFIQPMKGIIPAQGKIEINLIYKPSSNTTAISEVELKISQFDFEPLKIKLLGSGKYKDPSYQKKKKTQKLEKLTLSLNNYSQIQQNNYSQIQQNNYSQIQQNNSVFNNEKEQIHLQFAQKNIENYQKNMSQTFIKKEKKNEQSQEEQEYQEIQQSKSPRNQKEWLFIEKCSQISLMDKYKQIKFFQCIGDRQIQMYEIEGIKDERTQYIQQKYYQIEIEGIHRHDKKINQDQPILDQKIEQLQPTWDYDKNDTLKLRKNKLNNFVNAVTRVVLKQRMEKVLQKIKIWLNNASTKEEVKIMVNQETQKADYLGQGKKILLVFLQIQIIKFPKYYFQFNTNLQIGNQNLNLILR</sequence>
<evidence type="ECO:0000313" key="2">
    <source>
        <dbReference type="EMBL" id="EGR31074.1"/>
    </source>
</evidence>
<dbReference type="GO" id="GO:0044458">
    <property type="term" value="P:motile cilium assembly"/>
    <property type="evidence" value="ECO:0007669"/>
    <property type="project" value="TreeGrafter"/>
</dbReference>
<dbReference type="AlphaFoldDB" id="G0QUM8"/>
<proteinExistence type="predicted"/>
<dbReference type="Gene3D" id="2.60.40.10">
    <property type="entry name" value="Immunoglobulins"/>
    <property type="match status" value="2"/>
</dbReference>
<accession>G0QUM8</accession>
<evidence type="ECO:0008006" key="4">
    <source>
        <dbReference type="Google" id="ProtNLM"/>
    </source>
</evidence>
<dbReference type="EMBL" id="GL983917">
    <property type="protein sequence ID" value="EGR31074.1"/>
    <property type="molecule type" value="Genomic_DNA"/>
</dbReference>
<protein>
    <recommendedName>
        <fullName evidence="4">MSP domain-containing protein</fullName>
    </recommendedName>
</protein>
<dbReference type="InterPro" id="IPR013783">
    <property type="entry name" value="Ig-like_fold"/>
</dbReference>
<dbReference type="eggNOG" id="ENOG502QT0T">
    <property type="taxonomic scope" value="Eukaryota"/>
</dbReference>
<dbReference type="Proteomes" id="UP000008983">
    <property type="component" value="Unassembled WGS sequence"/>
</dbReference>
<dbReference type="OrthoDB" id="5538672at2759"/>
<organism evidence="2 3">
    <name type="scientific">Ichthyophthirius multifiliis</name>
    <name type="common">White spot disease agent</name>
    <name type="synonym">Ich</name>
    <dbReference type="NCBI Taxonomy" id="5932"/>
    <lineage>
        <taxon>Eukaryota</taxon>
        <taxon>Sar</taxon>
        <taxon>Alveolata</taxon>
        <taxon>Ciliophora</taxon>
        <taxon>Intramacronucleata</taxon>
        <taxon>Oligohymenophorea</taxon>
        <taxon>Hymenostomatida</taxon>
        <taxon>Ophryoglenina</taxon>
        <taxon>Ichthyophthirius</taxon>
    </lineage>
</organism>
<dbReference type="PANTHER" id="PTHR46500">
    <property type="entry name" value="CILIA- AND FLAGELLA-ASSOCIATED PROTEIN 221"/>
    <property type="match status" value="1"/>
</dbReference>
<dbReference type="GeneID" id="14907195"/>
<dbReference type="STRING" id="857967.G0QUM8"/>
<dbReference type="InParanoid" id="G0QUM8"/>
<dbReference type="GO" id="GO:0097729">
    <property type="term" value="C:9+2 motile cilium"/>
    <property type="evidence" value="ECO:0007669"/>
    <property type="project" value="TreeGrafter"/>
</dbReference>
<feature type="region of interest" description="Disordered" evidence="1">
    <location>
        <begin position="338"/>
        <end position="358"/>
    </location>
</feature>
<dbReference type="RefSeq" id="XP_004034560.1">
    <property type="nucleotide sequence ID" value="XM_004034512.1"/>
</dbReference>